<protein>
    <recommendedName>
        <fullName evidence="1">Methyltransferase FkbM domain-containing protein</fullName>
    </recommendedName>
</protein>
<dbReference type="Pfam" id="PF05050">
    <property type="entry name" value="Methyltransf_21"/>
    <property type="match status" value="1"/>
</dbReference>
<dbReference type="AlphaFoldDB" id="A0A7S0NY19"/>
<evidence type="ECO:0000313" key="2">
    <source>
        <dbReference type="EMBL" id="CAD8539999.1"/>
    </source>
</evidence>
<name>A0A7S0NY19_9EUKA</name>
<dbReference type="EMBL" id="HBER01030432">
    <property type="protein sequence ID" value="CAD8539999.1"/>
    <property type="molecule type" value="Transcribed_RNA"/>
</dbReference>
<accession>A0A7S0NY19</accession>
<dbReference type="SUPFAM" id="SSF53335">
    <property type="entry name" value="S-adenosyl-L-methionine-dependent methyltransferases"/>
    <property type="match status" value="1"/>
</dbReference>
<organism evidence="2">
    <name type="scientific">Calcidiscus leptoporus</name>
    <dbReference type="NCBI Taxonomy" id="127549"/>
    <lineage>
        <taxon>Eukaryota</taxon>
        <taxon>Haptista</taxon>
        <taxon>Haptophyta</taxon>
        <taxon>Prymnesiophyceae</taxon>
        <taxon>Coccolithales</taxon>
        <taxon>Calcidiscaceae</taxon>
        <taxon>Calcidiscus</taxon>
    </lineage>
</organism>
<dbReference type="InterPro" id="IPR029063">
    <property type="entry name" value="SAM-dependent_MTases_sf"/>
</dbReference>
<gene>
    <name evidence="2" type="ORF">CLEP1334_LOCUS15282</name>
</gene>
<reference evidence="2" key="1">
    <citation type="submission" date="2021-01" db="EMBL/GenBank/DDBJ databases">
        <authorList>
            <person name="Corre E."/>
            <person name="Pelletier E."/>
            <person name="Niang G."/>
            <person name="Scheremetjew M."/>
            <person name="Finn R."/>
            <person name="Kale V."/>
            <person name="Holt S."/>
            <person name="Cochrane G."/>
            <person name="Meng A."/>
            <person name="Brown T."/>
            <person name="Cohen L."/>
        </authorList>
    </citation>
    <scope>NUCLEOTIDE SEQUENCE</scope>
    <source>
        <strain evidence="2">RCC1130</strain>
    </source>
</reference>
<feature type="domain" description="Methyltransferase FkbM" evidence="1">
    <location>
        <begin position="244"/>
        <end position="319"/>
    </location>
</feature>
<sequence>MQQPRWLAREVHAHGRASHGRASQMLLPREEHRNIYIELGANWANTLRLHHDVEQYIRHKHPTSAAHLSTHLSTRPFEVYAFEAAPHIHPYLEAFVDHLNRGSLPPCLTIPPAGSSWVLAEYAFQYGCCGDVRPADTFTTYFRRAATARCGTFHCCPLRQYVNTTSSLESCMYDTFKMPLHAVVAAVPGDTVPHALLEARMAEAAQPNTGTQARYTFVPAAAGGAAGSLKMNGVTAMQLIHGGLSSSTSHAPNGHPAQRGSKSLEAAKVNVASWLQHFHANDFVILKMDIEGAEFELVDAMLALGMAKVIDIVLWECHGWAGDCAALKARFSKANPRLLWIPEHSPLYKGYDSFSSPNRLKPLDPRIRAQDRNFTEANCKPVY</sequence>
<evidence type="ECO:0000259" key="1">
    <source>
        <dbReference type="Pfam" id="PF05050"/>
    </source>
</evidence>
<proteinExistence type="predicted"/>
<dbReference type="Gene3D" id="3.40.50.150">
    <property type="entry name" value="Vaccinia Virus protein VP39"/>
    <property type="match status" value="1"/>
</dbReference>
<dbReference type="InterPro" id="IPR006342">
    <property type="entry name" value="FkbM_mtfrase"/>
</dbReference>